<feature type="compositionally biased region" description="Polar residues" evidence="11">
    <location>
        <begin position="1799"/>
        <end position="1818"/>
    </location>
</feature>
<dbReference type="Gene3D" id="2.60.40.1730">
    <property type="entry name" value="tricorn interacting facor f3 domain"/>
    <property type="match status" value="1"/>
</dbReference>
<dbReference type="FunFam" id="1.10.390.10:FF:000011">
    <property type="entry name" value="Transcription initiation factor TFIID subunit"/>
    <property type="match status" value="1"/>
</dbReference>
<dbReference type="VEuPathDB" id="FungiDB:VP01_1143g1"/>
<sequence>MAGPLTVLQMPGGFLSYGEIWLSMSSHGPQNRAFSVSHQRVILDLQLDGTINAMTEITFLPLSTELNTIHLHSSHTTINAIYHPNTNQHLDFILNQPSHVTIPDPNSVKQFPEAKRRLYERINEKETGELAIKINPSSIISTQSRLTTSDNQSLNNNNSNNNQSIPKENFDPIIIAIEYQITPKDLPQNPAICLVKGQYPHIFTNSISARSWVPCLDSLWERCPWELEFIVPKSTSPHPQAQPVTVVASGELIEQIIHPTDPTKTVFYYAQAIPTSVQHIAWVVGALTINDLTPYQPTPHSPNQDQLTHPENQQQESSTQINLLAFCPPNRQSQLLHAVKFLPHALSFFTQEYGSYPYSSYKLVFLDMSSATHSLSATFNSATLTLYPSDLLYPTQVIDQVYETKPVLVQSLASQWIGINIIPKSPSDTWLINGLSLYITGLYFKAIWGTNDYRYRIKKEIMKCVEMDVDKPPICQPGLPLSVDTEVLGFVNLKASLVLYILDRHLRRSGGGTSLGLSRVIPKIFLSAISGEMRDNMLSTTSFLRICRKVNGNELKSWADQWIYASGCPIFHVTAYFNRKRLTHEITLRQLNRSKQYYEDDKTSWAEKCNLKPVDRFEGQMSIRIQESDGIPYEHVLDIKEPFKSRRYPSSSQAADLTQSSTETFTYRPWERSQKERDRWKVEDWSEEEDLLITQSNVEWIRLDAEVEWICEFRFEMKEFMWLEQLQRDRDVVAQLEVRACLLPRKKRKRKVHFQLILSVVSSHLCRVVLISEYFFRIRVEAVLALVSCATSRCGFLGLFHLLKLFQTRYCYQPQVEPDSPWTMRAIPKPSQFDNFADYFIRKAIVVALSHVRDQNSNSPSVCHQFFLDQLVYNDNSLNSYSDAHYIATIIASMTDSLMYLADNGSREQLGEMLGIKGLSTNGNVLWPTDWWLLIATWSQWLSLKQVYTFFSQVAKLKLMFAGILPVDFIFFLLCTRPGNYLPLRILAFDCLLLLRGFQEKAIIRYMFLVLRDDPSLLVRRRLAMGLVQCLPILVLLEDIGMEPSDHSFSVIDESHPINAQKFDHKTVTKHLRAEVGRALILRECIMSVMLHPTIDTDVQTCLLKISEVLFKPSDESVPIRIPEEKPPEIETPLPVSTKIRIHAPSVPPIEPVQSPAPLPKIILKDHQHHLTNDTDPRASSPPSAPVTEVPLKLAAALIRKPKPPPKPKKFQASGMSIPDHKMCQNLLKKLAANPLSQPFRKPVDPIRESAPNYFNIISNPMDFKTMGIKLEMGQYPNREAFKDDVNLIFNNCKTYNLPDSSLVVKYAEPLKATFDKLWERSEKTMSAIQAKGLGGMNPARLPAVTDTNLIVAPNNVVPLAPPPSFAAFAAGGSMIPPASTSPVSPGLPPPPLPPPPPPAAAQSRMSPETSRPGRLKVKLKPQSSTSATGGTIPEILPANSSFIPPAPKSSLKIKFTPTATTSSLANLPPTPTAIKAEGESSGPSVYPPFPSSSSSTFPPPPPPMISLAPSKSRPPSQPSFVPPPPPPTFESFSLAAQQVASKPTPPSTRPEKPLAAPDPSLLLEKPTKPTKKRLSSSKTTSIEAPPPSSQPVKKNSLIVQFPKPLTFPPPPPPTVIASSSAPGPNIGLPNLPAPPPPSLPKLDSKASTHPSTNSESPIPLSIKSPINPSLPSKPTKIKVVQRPASHPATQDGHEPSLPPTVPNSSSKSKPKVEKTPKPTNSKGSGARPGTAPTSQTHLSPKPAVESSVVNTASTQKSPLALPSTPAKKPKTKKSTVPEHIEQRSAHRSSPPVPVLNPDLNTSRSPSHVSRESPSIISTGAGRSATSLAPPLPPPPPPPPASSSAVNEPVKAASPVVTEDILNAKKAKTIIRKMMENPQGVWFRIPVDPIAVGAPTYLDEIKKPMDLSTMLKKLEKGVYKRQSELMADFGLIISNCVQFNGADSQLGLEAKGLKKTWDAEWEKAAKMSYTDKRSLLGLFNKLNQVPGVDIFSEPVDPVKYQIPTYYSVIGGEQNARDLGTIKANLVGDKYNTIGEFEADVRQMFQNCFAFNGPNTPVEVIGRDLEKAFDLAMAKVRKDAGLPPVSSSNVGNKRKAVDPAAVSKRSRVT</sequence>
<dbReference type="PANTHER" id="PTHR15137">
    <property type="entry name" value="TRANSCRIPTION INITIATION FACTOR TFIID"/>
    <property type="match status" value="1"/>
</dbReference>
<keyword evidence="5 10" id="KW-0103">Bromodomain</keyword>
<protein>
    <recommendedName>
        <fullName evidence="3">Transcription initiation factor TFIID subunit 2</fullName>
    </recommendedName>
    <alternativeName>
        <fullName evidence="9">TBP-associated factor 2</fullName>
    </alternativeName>
</protein>
<evidence type="ECO:0000256" key="9">
    <source>
        <dbReference type="ARBA" id="ARBA00076306"/>
    </source>
</evidence>
<dbReference type="InterPro" id="IPR037813">
    <property type="entry name" value="TAF2"/>
</dbReference>
<evidence type="ECO:0000259" key="12">
    <source>
        <dbReference type="PROSITE" id="PS50014"/>
    </source>
</evidence>
<feature type="compositionally biased region" description="Low complexity" evidence="11">
    <location>
        <begin position="1622"/>
        <end position="1631"/>
    </location>
</feature>
<feature type="domain" description="Bromo" evidence="12">
    <location>
        <begin position="1983"/>
        <end position="2058"/>
    </location>
</feature>
<dbReference type="SMART" id="SM00297">
    <property type="entry name" value="BROMO"/>
    <property type="match status" value="3"/>
</dbReference>
<feature type="compositionally biased region" description="Polar residues" evidence="11">
    <location>
        <begin position="1748"/>
        <end position="1758"/>
    </location>
</feature>
<evidence type="ECO:0000256" key="5">
    <source>
        <dbReference type="ARBA" id="ARBA00023117"/>
    </source>
</evidence>
<feature type="region of interest" description="Disordered" evidence="11">
    <location>
        <begin position="1379"/>
        <end position="1440"/>
    </location>
</feature>
<dbReference type="GO" id="GO:0005669">
    <property type="term" value="C:transcription factor TFIID complex"/>
    <property type="evidence" value="ECO:0007669"/>
    <property type="project" value="InterPro"/>
</dbReference>
<evidence type="ECO:0000256" key="10">
    <source>
        <dbReference type="PROSITE-ProRule" id="PRU00035"/>
    </source>
</evidence>
<feature type="compositionally biased region" description="Low complexity" evidence="11">
    <location>
        <begin position="151"/>
        <end position="164"/>
    </location>
</feature>
<organism evidence="13 14">
    <name type="scientific">Puccinia sorghi</name>
    <dbReference type="NCBI Taxonomy" id="27349"/>
    <lineage>
        <taxon>Eukaryota</taxon>
        <taxon>Fungi</taxon>
        <taxon>Dikarya</taxon>
        <taxon>Basidiomycota</taxon>
        <taxon>Pucciniomycotina</taxon>
        <taxon>Pucciniomycetes</taxon>
        <taxon>Pucciniales</taxon>
        <taxon>Pucciniaceae</taxon>
        <taxon>Puccinia</taxon>
    </lineage>
</organism>
<dbReference type="GO" id="GO:0000976">
    <property type="term" value="F:transcription cis-regulatory region binding"/>
    <property type="evidence" value="ECO:0007669"/>
    <property type="project" value="TreeGrafter"/>
</dbReference>
<evidence type="ECO:0000256" key="3">
    <source>
        <dbReference type="ARBA" id="ARBA00017363"/>
    </source>
</evidence>
<proteinExistence type="inferred from homology"/>
<dbReference type="Gene3D" id="1.10.390.10">
    <property type="entry name" value="Neutral Protease Domain 2"/>
    <property type="match status" value="1"/>
</dbReference>
<dbReference type="OrthoDB" id="308861at2759"/>
<evidence type="ECO:0000256" key="6">
    <source>
        <dbReference type="ARBA" id="ARBA00023163"/>
    </source>
</evidence>
<evidence type="ECO:0000256" key="4">
    <source>
        <dbReference type="ARBA" id="ARBA00023015"/>
    </source>
</evidence>
<feature type="compositionally biased region" description="Polar residues" evidence="11">
    <location>
        <begin position="301"/>
        <end position="314"/>
    </location>
</feature>
<feature type="region of interest" description="Disordered" evidence="11">
    <location>
        <begin position="143"/>
        <end position="165"/>
    </location>
</feature>
<dbReference type="Pfam" id="PF00439">
    <property type="entry name" value="Bromodomain"/>
    <property type="match status" value="3"/>
</dbReference>
<feature type="compositionally biased region" description="Polar residues" evidence="11">
    <location>
        <begin position="1648"/>
        <end position="1657"/>
    </location>
</feature>
<dbReference type="Pfam" id="PF25577">
    <property type="entry name" value="TPR_TAF2_C"/>
    <property type="match status" value="1"/>
</dbReference>
<keyword evidence="7" id="KW-0539">Nucleus</keyword>
<feature type="compositionally biased region" description="Basic and acidic residues" evidence="11">
    <location>
        <begin position="1776"/>
        <end position="1785"/>
    </location>
</feature>
<dbReference type="GO" id="GO:0006367">
    <property type="term" value="P:transcription initiation at RNA polymerase II promoter"/>
    <property type="evidence" value="ECO:0007669"/>
    <property type="project" value="TreeGrafter"/>
</dbReference>
<gene>
    <name evidence="13" type="ORF">VP01_1143g1</name>
</gene>
<dbReference type="SUPFAM" id="SSF47370">
    <property type="entry name" value="Bromodomain"/>
    <property type="match status" value="3"/>
</dbReference>
<dbReference type="GO" id="GO:0016251">
    <property type="term" value="F:RNA polymerase II general transcription initiation factor activity"/>
    <property type="evidence" value="ECO:0007669"/>
    <property type="project" value="TreeGrafter"/>
</dbReference>
<feature type="domain" description="Bromo" evidence="12">
    <location>
        <begin position="1875"/>
        <end position="1947"/>
    </location>
</feature>
<dbReference type="GO" id="GO:0006325">
    <property type="term" value="P:chromatin organization"/>
    <property type="evidence" value="ECO:0007669"/>
    <property type="project" value="UniProtKB-ARBA"/>
</dbReference>
<dbReference type="PROSITE" id="PS00633">
    <property type="entry name" value="BROMODOMAIN_1"/>
    <property type="match status" value="2"/>
</dbReference>
<keyword evidence="4" id="KW-0805">Transcription regulation</keyword>
<accession>A0A0L6VTA5</accession>
<dbReference type="InterPro" id="IPR042097">
    <property type="entry name" value="Aminopeptidase_N-like_N_sf"/>
</dbReference>
<dbReference type="PRINTS" id="PR00503">
    <property type="entry name" value="BROMODOMAIN"/>
</dbReference>
<feature type="region of interest" description="Disordered" evidence="11">
    <location>
        <begin position="294"/>
        <end position="314"/>
    </location>
</feature>
<dbReference type="InterPro" id="IPR057345">
    <property type="entry name" value="Ig-like_TAF2"/>
</dbReference>
<dbReference type="PANTHER" id="PTHR15137:SF9">
    <property type="entry name" value="TRANSCRIPTION INITIATION FACTOR TFIID SUBUNIT 2"/>
    <property type="match status" value="1"/>
</dbReference>
<dbReference type="PROSITE" id="PS50014">
    <property type="entry name" value="BROMODOMAIN_2"/>
    <property type="match status" value="3"/>
</dbReference>
<keyword evidence="6" id="KW-0804">Transcription</keyword>
<dbReference type="SUPFAM" id="SSF63737">
    <property type="entry name" value="Leukotriene A4 hydrolase N-terminal domain"/>
    <property type="match status" value="1"/>
</dbReference>
<dbReference type="InterPro" id="IPR036427">
    <property type="entry name" value="Bromodomain-like_sf"/>
</dbReference>
<evidence type="ECO:0000256" key="11">
    <source>
        <dbReference type="SAM" id="MobiDB-lite"/>
    </source>
</evidence>
<comment type="subcellular location">
    <subcellularLocation>
        <location evidence="1">Nucleus</location>
    </subcellularLocation>
</comment>
<comment type="function">
    <text evidence="8">Functions as a component of the DNA-binding general transcription factor complex TFIID. Binding of TFIID to a promoter (with or without TATA element) is the initial step in pre-initiation complex (PIC) formation. TFIID plays a key role in the regulation of gene expression by RNA polymerase II through different activities such as transcription activator interaction, core promoter recognition and selectivity, TFIIA and TFIIB interaction, chromatin modification (histone acetylation by TAF1), facilitation of DNA opening and initiation of transcription.</text>
</comment>
<feature type="domain" description="Bromo" evidence="12">
    <location>
        <begin position="1232"/>
        <end position="1304"/>
    </location>
</feature>
<reference evidence="13 14" key="1">
    <citation type="submission" date="2015-08" db="EMBL/GenBank/DDBJ databases">
        <title>Next Generation Sequencing and Analysis of the Genome of Puccinia sorghi L Schw, the Causal Agent of Maize Common Rust.</title>
        <authorList>
            <person name="Rochi L."/>
            <person name="Burguener G."/>
            <person name="Darino M."/>
            <person name="Turjanski A."/>
            <person name="Kreff E."/>
            <person name="Dieguez M.J."/>
            <person name="Sacco F."/>
        </authorList>
    </citation>
    <scope>NUCLEOTIDE SEQUENCE [LARGE SCALE GENOMIC DNA]</scope>
    <source>
        <strain evidence="13 14">RO10H11247</strain>
    </source>
</reference>
<comment type="caution">
    <text evidence="13">The sequence shown here is derived from an EMBL/GenBank/DDBJ whole genome shotgun (WGS) entry which is preliminary data.</text>
</comment>
<feature type="compositionally biased region" description="Pro residues" evidence="11">
    <location>
        <begin position="1606"/>
        <end position="1615"/>
    </location>
</feature>
<feature type="compositionally biased region" description="Pro residues" evidence="11">
    <location>
        <begin position="1386"/>
        <end position="1400"/>
    </location>
</feature>
<dbReference type="InterPro" id="IPR027268">
    <property type="entry name" value="Peptidase_M4/M1_CTD_sf"/>
</dbReference>
<name>A0A0L6VTA5_9BASI</name>
<dbReference type="EMBL" id="LAVV01001599">
    <property type="protein sequence ID" value="KNZ63440.1"/>
    <property type="molecule type" value="Genomic_DNA"/>
</dbReference>
<comment type="similarity">
    <text evidence="2">Belongs to the TAF2 family.</text>
</comment>
<dbReference type="InterPro" id="IPR057991">
    <property type="entry name" value="TPR_TAF2_C"/>
</dbReference>
<dbReference type="PRINTS" id="PR01217">
    <property type="entry name" value="PRICHEXTENSN"/>
</dbReference>
<feature type="compositionally biased region" description="Pro residues" evidence="11">
    <location>
        <begin position="1830"/>
        <end position="1841"/>
    </location>
</feature>
<dbReference type="STRING" id="27349.A0A0L6VTA5"/>
<dbReference type="InterPro" id="IPR001487">
    <property type="entry name" value="Bromodomain"/>
</dbReference>
<evidence type="ECO:0000313" key="14">
    <source>
        <dbReference type="Proteomes" id="UP000037035"/>
    </source>
</evidence>
<dbReference type="InterPro" id="IPR018359">
    <property type="entry name" value="Bromodomain_CS"/>
</dbReference>
<feature type="region of interest" description="Disordered" evidence="11">
    <location>
        <begin position="1460"/>
        <end position="1853"/>
    </location>
</feature>
<feature type="region of interest" description="Disordered" evidence="11">
    <location>
        <begin position="2082"/>
        <end position="2108"/>
    </location>
</feature>
<dbReference type="Gene3D" id="1.20.920.10">
    <property type="entry name" value="Bromodomain-like"/>
    <property type="match status" value="3"/>
</dbReference>
<evidence type="ECO:0000256" key="1">
    <source>
        <dbReference type="ARBA" id="ARBA00004123"/>
    </source>
</evidence>
<evidence type="ECO:0000256" key="8">
    <source>
        <dbReference type="ARBA" id="ARBA00025346"/>
    </source>
</evidence>
<evidence type="ECO:0000256" key="2">
    <source>
        <dbReference type="ARBA" id="ARBA00010937"/>
    </source>
</evidence>
<dbReference type="CDD" id="cd09839">
    <property type="entry name" value="M1_like_TAF2"/>
    <property type="match status" value="1"/>
</dbReference>
<dbReference type="SUPFAM" id="SSF55486">
    <property type="entry name" value="Metalloproteases ('zincins'), catalytic domain"/>
    <property type="match status" value="1"/>
</dbReference>
<evidence type="ECO:0000313" key="13">
    <source>
        <dbReference type="EMBL" id="KNZ63440.1"/>
    </source>
</evidence>
<feature type="compositionally biased region" description="Low complexity" evidence="11">
    <location>
        <begin position="1506"/>
        <end position="1515"/>
    </location>
</feature>
<dbReference type="Proteomes" id="UP000037035">
    <property type="component" value="Unassembled WGS sequence"/>
</dbReference>
<dbReference type="Pfam" id="PF25316">
    <property type="entry name" value="TAF2_3rd"/>
    <property type="match status" value="1"/>
</dbReference>
<evidence type="ECO:0000256" key="7">
    <source>
        <dbReference type="ARBA" id="ARBA00023242"/>
    </source>
</evidence>
<feature type="compositionally biased region" description="Pro residues" evidence="11">
    <location>
        <begin position="1516"/>
        <end position="1529"/>
    </location>
</feature>
<keyword evidence="14" id="KW-1185">Reference proteome</keyword>
<dbReference type="GO" id="GO:0003682">
    <property type="term" value="F:chromatin binding"/>
    <property type="evidence" value="ECO:0007669"/>
    <property type="project" value="TreeGrafter"/>
</dbReference>